<accession>A0A502GYI7</accession>
<reference evidence="2 3" key="1">
    <citation type="journal article" date="2019" name="Environ. Microbiol.">
        <title>Species interactions and distinct microbial communities in high Arctic permafrost affected cryosols are associated with the CH4 and CO2 gas fluxes.</title>
        <authorList>
            <person name="Altshuler I."/>
            <person name="Hamel J."/>
            <person name="Turney S."/>
            <person name="Magnuson E."/>
            <person name="Levesque R."/>
            <person name="Greer C."/>
            <person name="Whyte L.G."/>
        </authorList>
    </citation>
    <scope>NUCLEOTIDE SEQUENCE [LARGE SCALE GENOMIC DNA]</scope>
    <source>
        <strain evidence="2 3">S9.2P</strain>
    </source>
</reference>
<evidence type="ECO:0000313" key="2">
    <source>
        <dbReference type="EMBL" id="TPG66502.1"/>
    </source>
</evidence>
<gene>
    <name evidence="2" type="ORF">EAH73_08835</name>
</gene>
<feature type="domain" description="PKD" evidence="1">
    <location>
        <begin position="640"/>
        <end position="706"/>
    </location>
</feature>
<dbReference type="Pfam" id="PF13585">
    <property type="entry name" value="CHU_C"/>
    <property type="match status" value="1"/>
</dbReference>
<dbReference type="InterPro" id="IPR000601">
    <property type="entry name" value="PKD_dom"/>
</dbReference>
<dbReference type="NCBIfam" id="TIGR04131">
    <property type="entry name" value="Bac_Flav_CTERM"/>
    <property type="match status" value="1"/>
</dbReference>
<keyword evidence="3" id="KW-1185">Reference proteome</keyword>
<dbReference type="EMBL" id="RCYZ01000003">
    <property type="protein sequence ID" value="TPG66502.1"/>
    <property type="molecule type" value="Genomic_DNA"/>
</dbReference>
<dbReference type="InterPro" id="IPR026341">
    <property type="entry name" value="T9SS_type_B"/>
</dbReference>
<comment type="caution">
    <text evidence="2">The sequence shown here is derived from an EMBL/GenBank/DDBJ whole genome shotgun (WGS) entry which is preliminary data.</text>
</comment>
<name>A0A502GYI7_9BACT</name>
<protein>
    <recommendedName>
        <fullName evidence="1">PKD domain-containing protein</fullName>
    </recommendedName>
</protein>
<evidence type="ECO:0000259" key="1">
    <source>
        <dbReference type="PROSITE" id="PS50093"/>
    </source>
</evidence>
<dbReference type="AlphaFoldDB" id="A0A502GYI7"/>
<sequence>MLLLFFNMLTILLRRFWGLGALLVLLVLGLAGPARATHLLGGEMSYRYLDANGPAAAPFRYELTVTIYNNSLPGAAQPNNEAIVGIYNRTTGAQIVLTATNYPRIAAQGGTPGLMSIASTSLSQVLLPPTATGCTVTGPQQPFRLQKFVGVVNLPVSFDGYYAVFTRSARNVDVTNLNASSNNQPLTLYTSMAPALLPNHAPVFSDTAVAVVCQNDTTISLNNAVDADGDRLVYTFGSPYGQFASSGSNLPRQFPPLPLAISYNAGYSLANPFGRGPGNFALLNANTGVARYGAANQGKYVVAVDVAEYRTINGREVLIGTTRRDLQLVVALCPATQAPALAPAVTLPRAYTIEEGQALTIPITATQPAGNPLVLTANSALLDGAGGFSATFNGSPGTVAAGGLTGTATATGRGTVAGTFVYNSACGEARATPYDVALTVRDVACGGKTVADVLRITVTRAAGPTAIAGDATACTQTAHAYTANGATATYRWRATGGTVVGNATGPTVQVLWGPAGTGTLVARGVSTYGCLTDSTSLPVAILAAPVLAVVGPLSVCQGAATTLSVSGGGPYILTGGGTTQTGPGPFVVAPTQTTTYTITGAANPSGCVGTVQATVTVLPLPTVVPGAAVAICSGGTGQLGAPAVQGVTYSWSPATGLSNPASANPTVTLTNATAGALTVTYTLTATLVTGCTASGTVAVTVSPVPVVRAGTAATVCAGQPVTLGAPAQTGFTYAWTPTAGLSSATAARPVYTAINTTGAPIVVKFRVTGTSPQGCAGRDSVLITVNPLPPQRTITGPAFVCDPSQEFTGTYAVAGASATSTYQWAVVGGTLTGGQGTAQVTVRFASGAPSRSLSVVETSAFGCTGTAVSSLNILLDQPTISLTTASVDATSNARIILTFSVPNGQNTPNQVQVLRRVAGTGAFAVVGTVAPTATTYTDANAVDAGANSYEYQLSLANGCGTVLTTAVAQTVRLQATATAGAGGFSQGSVSLNWNPYVGFAVSGYRVYRRLDGAPAALLATVPATTLTYTVPNGALDTSSDGAGFAQYFRVIAFSTNDTPLLSNSNEALVSFANPLAFYNIITPNGDNRNDRLVIDNVALYPGNSLTIFNRWGREVYAATNYQNTWGDAPDVAPGKYYYLFKLADGSTTKGWVEVVK</sequence>
<dbReference type="InterPro" id="IPR013783">
    <property type="entry name" value="Ig-like_fold"/>
</dbReference>
<dbReference type="Proteomes" id="UP000317646">
    <property type="component" value="Unassembled WGS sequence"/>
</dbReference>
<proteinExistence type="predicted"/>
<organism evidence="2 3">
    <name type="scientific">Hymenobacter nivis</name>
    <dbReference type="NCBI Taxonomy" id="1850093"/>
    <lineage>
        <taxon>Bacteria</taxon>
        <taxon>Pseudomonadati</taxon>
        <taxon>Bacteroidota</taxon>
        <taxon>Cytophagia</taxon>
        <taxon>Cytophagales</taxon>
        <taxon>Hymenobacteraceae</taxon>
        <taxon>Hymenobacter</taxon>
    </lineage>
</organism>
<dbReference type="PROSITE" id="PS50093">
    <property type="entry name" value="PKD"/>
    <property type="match status" value="1"/>
</dbReference>
<evidence type="ECO:0000313" key="3">
    <source>
        <dbReference type="Proteomes" id="UP000317646"/>
    </source>
</evidence>
<dbReference type="Gene3D" id="2.60.40.10">
    <property type="entry name" value="Immunoglobulins"/>
    <property type="match status" value="1"/>
</dbReference>